<comment type="caution">
    <text evidence="1">The sequence shown here is derived from an EMBL/GenBank/DDBJ whole genome shotgun (WGS) entry which is preliminary data.</text>
</comment>
<dbReference type="Pfam" id="PF04463">
    <property type="entry name" value="2-thiour_desulf"/>
    <property type="match status" value="1"/>
</dbReference>
<dbReference type="EMBL" id="JAEDAH010000058">
    <property type="protein sequence ID" value="MCA6064169.1"/>
    <property type="molecule type" value="Genomic_DNA"/>
</dbReference>
<proteinExistence type="predicted"/>
<protein>
    <submittedName>
        <fullName evidence="1">DUF523 domain-containing protein</fullName>
    </submittedName>
</protein>
<dbReference type="InterPro" id="IPR007553">
    <property type="entry name" value="2-thiour_desulf"/>
</dbReference>
<keyword evidence="2" id="KW-1185">Reference proteome</keyword>
<evidence type="ECO:0000313" key="2">
    <source>
        <dbReference type="Proteomes" id="UP000714380"/>
    </source>
</evidence>
<accession>A0ABS7ZR36</accession>
<organism evidence="1 2">
    <name type="scientific">Thalassolituus marinus</name>
    <dbReference type="NCBI Taxonomy" id="671053"/>
    <lineage>
        <taxon>Bacteria</taxon>
        <taxon>Pseudomonadati</taxon>
        <taxon>Pseudomonadota</taxon>
        <taxon>Gammaproteobacteria</taxon>
        <taxon>Oceanospirillales</taxon>
        <taxon>Oceanospirillaceae</taxon>
        <taxon>Thalassolituus</taxon>
    </lineage>
</organism>
<dbReference type="PANTHER" id="PTHR30087:SF1">
    <property type="entry name" value="HYPOTHETICAL CYTOSOLIC PROTEIN"/>
    <property type="match status" value="1"/>
</dbReference>
<evidence type="ECO:0000313" key="1">
    <source>
        <dbReference type="EMBL" id="MCA6064169.1"/>
    </source>
</evidence>
<reference evidence="1 2" key="1">
    <citation type="submission" date="2020-12" db="EMBL/GenBank/DDBJ databases">
        <title>Novel Thalassolituus-related marine hydrocarbonoclastic bacteria mediated algae-derived hydrocarbons mineralization in twilight zone of the northern South China Sea.</title>
        <authorList>
            <person name="Dong C."/>
        </authorList>
    </citation>
    <scope>NUCLEOTIDE SEQUENCE [LARGE SCALE GENOMIC DNA]</scope>
    <source>
        <strain evidence="1 2">IMCC1826</strain>
    </source>
</reference>
<name>A0ABS7ZR36_9GAMM</name>
<dbReference type="Proteomes" id="UP000714380">
    <property type="component" value="Unassembled WGS sequence"/>
</dbReference>
<dbReference type="RefSeq" id="WP_225674884.1">
    <property type="nucleotide sequence ID" value="NZ_JAEDAH010000058.1"/>
</dbReference>
<sequence length="189" mass="20218">MTFQRPDYTEVDHEKPVVKILISACLLGQPVRYDGKANDVKVSHVSTLLQQWLDAGWVVPVCPEGLGGLPTPRPAAEIQQGDGAAVLQHQAEVITRSGEDVSAAFIAGAQRTLAIARQHNACAALLAARSPSCGSDGIYDGQFAGRLRNGMGVTAALLEQHGIRCFTPDKTDKLQQYLKSVITQINADS</sequence>
<gene>
    <name evidence="1" type="ORF">I9W95_11185</name>
</gene>
<dbReference type="PANTHER" id="PTHR30087">
    <property type="entry name" value="INNER MEMBRANE PROTEIN"/>
    <property type="match status" value="1"/>
</dbReference>